<gene>
    <name evidence="1" type="ORF">F4694_002417</name>
</gene>
<dbReference type="EMBL" id="JACCBX010000004">
    <property type="protein sequence ID" value="NYE05664.1"/>
    <property type="molecule type" value="Genomic_DNA"/>
</dbReference>
<dbReference type="AlphaFoldDB" id="A0A852TEI1"/>
<reference evidence="2" key="2">
    <citation type="submission" date="2020-08" db="EMBL/GenBank/DDBJ databases">
        <title>The Agave Microbiome: Exploring the role of microbial communities in plant adaptations to desert environments.</title>
        <authorList>
            <person name="Partida-Martinez L.P."/>
        </authorList>
    </citation>
    <scope>NUCLEOTIDE SEQUENCE [LARGE SCALE GENOMIC DNA]</scope>
    <source>
        <strain evidence="2">AT2.8</strain>
    </source>
</reference>
<dbReference type="Proteomes" id="UP000548423">
    <property type="component" value="Unassembled WGS sequence"/>
</dbReference>
<accession>A0A852TEI1</accession>
<evidence type="ECO:0000313" key="2">
    <source>
        <dbReference type="Proteomes" id="UP000548423"/>
    </source>
</evidence>
<protein>
    <submittedName>
        <fullName evidence="1">Uncharacterized protein</fullName>
    </submittedName>
</protein>
<name>A0A852TEI1_9BACI</name>
<proteinExistence type="predicted"/>
<organism evidence="1 2">
    <name type="scientific">Neobacillus niacini</name>
    <dbReference type="NCBI Taxonomy" id="86668"/>
    <lineage>
        <taxon>Bacteria</taxon>
        <taxon>Bacillati</taxon>
        <taxon>Bacillota</taxon>
        <taxon>Bacilli</taxon>
        <taxon>Bacillales</taxon>
        <taxon>Bacillaceae</taxon>
        <taxon>Neobacillus</taxon>
    </lineage>
</organism>
<comment type="caution">
    <text evidence="1">The sequence shown here is derived from an EMBL/GenBank/DDBJ whole genome shotgun (WGS) entry which is preliminary data.</text>
</comment>
<evidence type="ECO:0000313" key="1">
    <source>
        <dbReference type="EMBL" id="NYE05664.1"/>
    </source>
</evidence>
<reference evidence="2" key="1">
    <citation type="submission" date="2020-07" db="EMBL/GenBank/DDBJ databases">
        <authorList>
            <person name="Partida-Martinez L."/>
            <person name="Huntemann M."/>
            <person name="Clum A."/>
            <person name="Wang J."/>
            <person name="Palaniappan K."/>
            <person name="Ritter S."/>
            <person name="Chen I.-M."/>
            <person name="Stamatis D."/>
            <person name="Reddy T."/>
            <person name="O'Malley R."/>
            <person name="Daum C."/>
            <person name="Shapiro N."/>
            <person name="Ivanova N."/>
            <person name="Kyrpides N."/>
            <person name="Woyke T."/>
        </authorList>
    </citation>
    <scope>NUCLEOTIDE SEQUENCE [LARGE SCALE GENOMIC DNA]</scope>
    <source>
        <strain evidence="2">AT2.8</strain>
    </source>
</reference>
<sequence>MMKIKGKFISMSLFLNVVKTILKKGFENEKNI</sequence>